<dbReference type="Proteomes" id="UP000005226">
    <property type="component" value="Chromosome 12"/>
</dbReference>
<dbReference type="Gene3D" id="1.20.80.10">
    <property type="match status" value="1"/>
</dbReference>
<dbReference type="InterPro" id="IPR011993">
    <property type="entry name" value="PH-like_dom_sf"/>
</dbReference>
<dbReference type="GO" id="GO:0004715">
    <property type="term" value="F:non-membrane spanning protein tyrosine kinase activity"/>
    <property type="evidence" value="ECO:0007669"/>
    <property type="project" value="UniProtKB-EC"/>
</dbReference>
<evidence type="ECO:0000256" key="1">
    <source>
        <dbReference type="ARBA" id="ARBA00004120"/>
    </source>
</evidence>
<dbReference type="PROSITE" id="PS50011">
    <property type="entry name" value="PROTEIN_KINASE_DOM"/>
    <property type="match status" value="1"/>
</dbReference>
<dbReference type="Gene3D" id="3.10.20.90">
    <property type="entry name" value="Phosphatidylinositol 3-kinase Catalytic Subunit, Chain A, domain 1"/>
    <property type="match status" value="1"/>
</dbReference>
<reference evidence="26" key="3">
    <citation type="submission" date="2025-09" db="UniProtKB">
        <authorList>
            <consortium name="Ensembl"/>
        </authorList>
    </citation>
    <scope>IDENTIFICATION</scope>
</reference>
<evidence type="ECO:0000256" key="4">
    <source>
        <dbReference type="ARBA" id="ARBA00011903"/>
    </source>
</evidence>
<dbReference type="GeneTree" id="ENSGT00940000155113"/>
<dbReference type="SUPFAM" id="SSF47031">
    <property type="entry name" value="Second domain of FERM"/>
    <property type="match status" value="1"/>
</dbReference>
<dbReference type="Gene3D" id="1.20.5.540">
    <property type="entry name" value="Single helix bin"/>
    <property type="match status" value="1"/>
</dbReference>
<proteinExistence type="predicted"/>
<dbReference type="InterPro" id="IPR041784">
    <property type="entry name" value="FAK1/PYK2_FERM_C"/>
</dbReference>
<dbReference type="InterPro" id="IPR041390">
    <property type="entry name" value="FADK_N"/>
</dbReference>
<dbReference type="InterPro" id="IPR020635">
    <property type="entry name" value="Tyr_kinase_cat_dom"/>
</dbReference>
<dbReference type="CDD" id="cd05056">
    <property type="entry name" value="PTKc_FAK"/>
    <property type="match status" value="1"/>
</dbReference>
<dbReference type="InterPro" id="IPR029071">
    <property type="entry name" value="Ubiquitin-like_domsf"/>
</dbReference>
<accession>A0A674MVZ0</accession>
<keyword evidence="15" id="KW-0829">Tyrosine-protein kinase</keyword>
<dbReference type="SUPFAM" id="SSF56112">
    <property type="entry name" value="Protein kinase-like (PK-like)"/>
    <property type="match status" value="1"/>
</dbReference>
<dbReference type="InterPro" id="IPR019748">
    <property type="entry name" value="FERM_central"/>
</dbReference>
<evidence type="ECO:0000256" key="18">
    <source>
        <dbReference type="ARBA" id="ARBA00039644"/>
    </source>
</evidence>
<dbReference type="GO" id="GO:0005925">
    <property type="term" value="C:focal adhesion"/>
    <property type="evidence" value="ECO:0007669"/>
    <property type="project" value="UniProtKB-SubCell"/>
</dbReference>
<comment type="catalytic activity">
    <reaction evidence="21">
        <text>L-tyrosyl-[protein] + ATP = O-phospho-L-tyrosyl-[protein] + ADP + H(+)</text>
        <dbReference type="Rhea" id="RHEA:10596"/>
        <dbReference type="Rhea" id="RHEA-COMP:10136"/>
        <dbReference type="Rhea" id="RHEA-COMP:20101"/>
        <dbReference type="ChEBI" id="CHEBI:15378"/>
        <dbReference type="ChEBI" id="CHEBI:30616"/>
        <dbReference type="ChEBI" id="CHEBI:46858"/>
        <dbReference type="ChEBI" id="CHEBI:61978"/>
        <dbReference type="ChEBI" id="CHEBI:456216"/>
        <dbReference type="EC" id="2.7.10.2"/>
    </reaction>
</comment>
<evidence type="ECO:0000259" key="25">
    <source>
        <dbReference type="PROSITE" id="PS50057"/>
    </source>
</evidence>
<dbReference type="PROSITE" id="PS00107">
    <property type="entry name" value="PROTEIN_KINASE_ATP"/>
    <property type="match status" value="1"/>
</dbReference>
<keyword evidence="13" id="KW-0965">Cell junction</keyword>
<dbReference type="PRINTS" id="PR00109">
    <property type="entry name" value="TYRKINASE"/>
</dbReference>
<dbReference type="GO" id="GO:0030154">
    <property type="term" value="P:cell differentiation"/>
    <property type="evidence" value="ECO:0007669"/>
    <property type="project" value="UniProtKB-ARBA"/>
</dbReference>
<dbReference type="SMART" id="SM00219">
    <property type="entry name" value="TyrKc"/>
    <property type="match status" value="1"/>
</dbReference>
<evidence type="ECO:0000256" key="10">
    <source>
        <dbReference type="ARBA" id="ARBA00022741"/>
    </source>
</evidence>
<feature type="domain" description="FERM" evidence="25">
    <location>
        <begin position="37"/>
        <end position="358"/>
    </location>
</feature>
<dbReference type="Gene3D" id="3.30.200.20">
    <property type="entry name" value="Phosphorylase Kinase, domain 1"/>
    <property type="match status" value="1"/>
</dbReference>
<evidence type="ECO:0000256" key="5">
    <source>
        <dbReference type="ARBA" id="ARBA00022473"/>
    </source>
</evidence>
<dbReference type="CDD" id="cd14473">
    <property type="entry name" value="FERM_B-lobe"/>
    <property type="match status" value="1"/>
</dbReference>
<evidence type="ECO:0000256" key="16">
    <source>
        <dbReference type="ARBA" id="ARBA00023212"/>
    </source>
</evidence>
<dbReference type="PANTHER" id="PTHR46221">
    <property type="entry name" value="FERM AND PDZ DOMAIN-CONTAINING PROTEIN FAMILY MEMBER"/>
    <property type="match status" value="1"/>
</dbReference>
<dbReference type="GO" id="GO:0005886">
    <property type="term" value="C:plasma membrane"/>
    <property type="evidence" value="ECO:0007669"/>
    <property type="project" value="UniProtKB-SubCell"/>
</dbReference>
<dbReference type="InterPro" id="IPR001245">
    <property type="entry name" value="Ser-Thr/Tyr_kinase_cat_dom"/>
</dbReference>
<dbReference type="InterPro" id="IPR008266">
    <property type="entry name" value="Tyr_kinase_AS"/>
</dbReference>
<evidence type="ECO:0000313" key="27">
    <source>
        <dbReference type="Proteomes" id="UP000005226"/>
    </source>
</evidence>
<dbReference type="GO" id="GO:0005524">
    <property type="term" value="F:ATP binding"/>
    <property type="evidence" value="ECO:0007669"/>
    <property type="project" value="UniProtKB-UniRule"/>
</dbReference>
<keyword evidence="5" id="KW-0217">Developmental protein</keyword>
<feature type="region of interest" description="Disordered" evidence="23">
    <location>
        <begin position="698"/>
        <end position="787"/>
    </location>
</feature>
<keyword evidence="7" id="KW-0963">Cytoplasm</keyword>
<evidence type="ECO:0000256" key="15">
    <source>
        <dbReference type="ARBA" id="ARBA00023137"/>
    </source>
</evidence>
<gene>
    <name evidence="26" type="primary">ptk2aa</name>
</gene>
<dbReference type="Gene3D" id="1.20.120.330">
    <property type="entry name" value="Nucleotidyltransferases domain 2"/>
    <property type="match status" value="1"/>
</dbReference>
<feature type="binding site" evidence="22">
    <location>
        <position position="451"/>
    </location>
    <ligand>
        <name>ATP</name>
        <dbReference type="ChEBI" id="CHEBI:30616"/>
    </ligand>
</feature>
<dbReference type="PROSITE" id="PS50057">
    <property type="entry name" value="FERM_3"/>
    <property type="match status" value="1"/>
</dbReference>
<keyword evidence="10 22" id="KW-0547">Nucleotide-binding</keyword>
<evidence type="ECO:0000256" key="11">
    <source>
        <dbReference type="ARBA" id="ARBA00022777"/>
    </source>
</evidence>
<keyword evidence="14" id="KW-0472">Membrane</keyword>
<reference evidence="26 27" key="1">
    <citation type="journal article" date="2011" name="Genome Biol. Evol.">
        <title>Integration of the genetic map and genome assembly of fugu facilitates insights into distinct features of genome evolution in teleosts and mammals.</title>
        <authorList>
            <person name="Kai W."/>
            <person name="Kikuchi K."/>
            <person name="Tohari S."/>
            <person name="Chew A.K."/>
            <person name="Tay A."/>
            <person name="Fujiwara A."/>
            <person name="Hosoya S."/>
            <person name="Suetake H."/>
            <person name="Naruse K."/>
            <person name="Brenner S."/>
            <person name="Suzuki Y."/>
            <person name="Venkatesh B."/>
        </authorList>
    </citation>
    <scope>NUCLEOTIDE SEQUENCE [LARGE SCALE GENOMIC DNA]</scope>
</reference>
<dbReference type="SUPFAM" id="SSF54236">
    <property type="entry name" value="Ubiquitin-like"/>
    <property type="match status" value="1"/>
</dbReference>
<dbReference type="PANTHER" id="PTHR46221:SF9">
    <property type="entry name" value="NON-SPECIFIC PROTEIN-TYROSINE KINASE"/>
    <property type="match status" value="1"/>
</dbReference>
<dbReference type="FunFam" id="1.20.80.10:FF:000004">
    <property type="entry name" value="Protein-tyrosine kinase 2-beta isoform 1"/>
    <property type="match status" value="1"/>
</dbReference>
<dbReference type="Pfam" id="PF03623">
    <property type="entry name" value="Focal_AT"/>
    <property type="match status" value="1"/>
</dbReference>
<feature type="compositionally biased region" description="Basic and acidic residues" evidence="23">
    <location>
        <begin position="736"/>
        <end position="752"/>
    </location>
</feature>
<dbReference type="SMART" id="SM00295">
    <property type="entry name" value="B41"/>
    <property type="match status" value="1"/>
</dbReference>
<dbReference type="InterPro" id="IPR036137">
    <property type="entry name" value="Focal_adhe_kin_target_dom_sf"/>
</dbReference>
<keyword evidence="16" id="KW-0206">Cytoskeleton</keyword>
<evidence type="ECO:0000313" key="26">
    <source>
        <dbReference type="Ensembl" id="ENSTRUP00000065138.1"/>
    </source>
</evidence>
<reference evidence="26" key="2">
    <citation type="submission" date="2025-08" db="UniProtKB">
        <authorList>
            <consortium name="Ensembl"/>
        </authorList>
    </citation>
    <scope>IDENTIFICATION</scope>
</reference>
<dbReference type="PROSITE" id="PS00109">
    <property type="entry name" value="PROTEIN_KINASE_TYR"/>
    <property type="match status" value="1"/>
</dbReference>
<evidence type="ECO:0000256" key="6">
    <source>
        <dbReference type="ARBA" id="ARBA00022475"/>
    </source>
</evidence>
<feature type="compositionally biased region" description="Pro residues" evidence="23">
    <location>
        <begin position="772"/>
        <end position="783"/>
    </location>
</feature>
<dbReference type="InterPro" id="IPR011009">
    <property type="entry name" value="Kinase-like_dom_sf"/>
</dbReference>
<dbReference type="InterPro" id="IPR049385">
    <property type="entry name" value="FAK1-like_FERM_C"/>
</dbReference>
<dbReference type="Gene3D" id="2.30.29.30">
    <property type="entry name" value="Pleckstrin-homology domain (PH domain)/Phosphotyrosine-binding domain (PTB)"/>
    <property type="match status" value="1"/>
</dbReference>
<protein>
    <recommendedName>
        <fullName evidence="18">Focal adhesion kinase 1</fullName>
        <ecNumber evidence="4">2.7.10.2</ecNumber>
    </recommendedName>
    <alternativeName>
        <fullName evidence="19">Protein-tyrosine kinase 2</fullName>
    </alternativeName>
    <alternativeName>
        <fullName evidence="20">pp125FAK</fullName>
    </alternativeName>
</protein>
<dbReference type="AlphaFoldDB" id="A0A674MVZ0"/>
<dbReference type="Pfam" id="PF18038">
    <property type="entry name" value="FERM_N_2"/>
    <property type="match status" value="1"/>
</dbReference>
<dbReference type="Pfam" id="PF21477">
    <property type="entry name" value="FERM_C_FAK1"/>
    <property type="match status" value="1"/>
</dbReference>
<dbReference type="FunFam" id="2.30.29.30:FF:000058">
    <property type="entry name" value="focal adhesion kinase 1 isoform X1"/>
    <property type="match status" value="1"/>
</dbReference>
<dbReference type="InterPro" id="IPR005189">
    <property type="entry name" value="Focal_adhesion_kin_target_dom"/>
</dbReference>
<keyword evidence="6" id="KW-1003">Cell membrane</keyword>
<dbReference type="InterPro" id="IPR017441">
    <property type="entry name" value="Protein_kinase_ATP_BS"/>
</dbReference>
<dbReference type="Pfam" id="PF07714">
    <property type="entry name" value="PK_Tyr_Ser-Thr"/>
    <property type="match status" value="1"/>
</dbReference>
<keyword evidence="17" id="KW-0966">Cell projection</keyword>
<keyword evidence="8" id="KW-0597">Phosphoprotein</keyword>
<dbReference type="InterPro" id="IPR019749">
    <property type="entry name" value="Band_41_domain"/>
</dbReference>
<dbReference type="InterPro" id="IPR000719">
    <property type="entry name" value="Prot_kinase_dom"/>
</dbReference>
<dbReference type="GO" id="GO:0008284">
    <property type="term" value="P:positive regulation of cell population proliferation"/>
    <property type="evidence" value="ECO:0007669"/>
    <property type="project" value="UniProtKB-ARBA"/>
</dbReference>
<evidence type="ECO:0000256" key="14">
    <source>
        <dbReference type="ARBA" id="ARBA00023136"/>
    </source>
</evidence>
<evidence type="ECO:0000256" key="22">
    <source>
        <dbReference type="PROSITE-ProRule" id="PRU10141"/>
    </source>
</evidence>
<evidence type="ECO:0000256" key="17">
    <source>
        <dbReference type="ARBA" id="ARBA00023273"/>
    </source>
</evidence>
<dbReference type="SUPFAM" id="SSF50729">
    <property type="entry name" value="PH domain-like"/>
    <property type="match status" value="1"/>
</dbReference>
<keyword evidence="9" id="KW-0808">Transferase</keyword>
<dbReference type="FunFam" id="3.10.20.90:FF:000021">
    <property type="entry name" value="focal adhesion kinase 1 isoform X1"/>
    <property type="match status" value="1"/>
</dbReference>
<evidence type="ECO:0000256" key="20">
    <source>
        <dbReference type="ARBA" id="ARBA00043012"/>
    </source>
</evidence>
<evidence type="ECO:0000256" key="2">
    <source>
        <dbReference type="ARBA" id="ARBA00004246"/>
    </source>
</evidence>
<comment type="subcellular location">
    <subcellularLocation>
        <location evidence="2">Cell junction</location>
        <location evidence="2">Focal adhesion</location>
    </subcellularLocation>
    <subcellularLocation>
        <location evidence="3">Cell membrane</location>
        <topology evidence="3">Peripheral membrane protein</topology>
        <orientation evidence="3">Cytoplasmic side</orientation>
    </subcellularLocation>
    <subcellularLocation>
        <location evidence="1">Cytoplasm</location>
        <location evidence="1">Cytoskeleton</location>
        <location evidence="1">Cilium basal body</location>
    </subcellularLocation>
</comment>
<evidence type="ECO:0000259" key="24">
    <source>
        <dbReference type="PROSITE" id="PS50011"/>
    </source>
</evidence>
<organism evidence="26 27">
    <name type="scientific">Takifugu rubripes</name>
    <name type="common">Japanese pufferfish</name>
    <name type="synonym">Fugu rubripes</name>
    <dbReference type="NCBI Taxonomy" id="31033"/>
    <lineage>
        <taxon>Eukaryota</taxon>
        <taxon>Metazoa</taxon>
        <taxon>Chordata</taxon>
        <taxon>Craniata</taxon>
        <taxon>Vertebrata</taxon>
        <taxon>Euteleostomi</taxon>
        <taxon>Actinopterygii</taxon>
        <taxon>Neopterygii</taxon>
        <taxon>Teleostei</taxon>
        <taxon>Neoteleostei</taxon>
        <taxon>Acanthomorphata</taxon>
        <taxon>Eupercaria</taxon>
        <taxon>Tetraodontiformes</taxon>
        <taxon>Tetradontoidea</taxon>
        <taxon>Tetraodontidae</taxon>
        <taxon>Takifugu</taxon>
    </lineage>
</organism>
<evidence type="ECO:0000256" key="13">
    <source>
        <dbReference type="ARBA" id="ARBA00022949"/>
    </source>
</evidence>
<evidence type="ECO:0000256" key="19">
    <source>
        <dbReference type="ARBA" id="ARBA00042078"/>
    </source>
</evidence>
<dbReference type="FunFam" id="1.20.120.330:FF:000001">
    <property type="entry name" value="focal adhesion kinase 1 isoform X1"/>
    <property type="match status" value="1"/>
</dbReference>
<dbReference type="InterPro" id="IPR014352">
    <property type="entry name" value="FERM/acyl-CoA-bd_prot_sf"/>
</dbReference>
<dbReference type="FunFam" id="1.10.510.10:FF:000039">
    <property type="entry name" value="Focal adhesion kinase, isoform D"/>
    <property type="match status" value="1"/>
</dbReference>
<keyword evidence="11" id="KW-0418">Kinase</keyword>
<evidence type="ECO:0000256" key="3">
    <source>
        <dbReference type="ARBA" id="ARBA00004413"/>
    </source>
</evidence>
<evidence type="ECO:0000256" key="8">
    <source>
        <dbReference type="ARBA" id="ARBA00022553"/>
    </source>
</evidence>
<dbReference type="InterPro" id="IPR035963">
    <property type="entry name" value="FERM_2"/>
</dbReference>
<name>A0A674MVZ0_TAKRU</name>
<dbReference type="CDD" id="cd13190">
    <property type="entry name" value="FERM_C_FAK1"/>
    <property type="match status" value="1"/>
</dbReference>
<dbReference type="Ensembl" id="ENSTRUT00000075393.1">
    <property type="protein sequence ID" value="ENSTRUP00000065138.1"/>
    <property type="gene ID" value="ENSTRUG00000007362.3"/>
</dbReference>
<dbReference type="Gene3D" id="1.10.510.10">
    <property type="entry name" value="Transferase(Phosphotransferase) domain 1"/>
    <property type="match status" value="1"/>
</dbReference>
<dbReference type="SUPFAM" id="SSF68993">
    <property type="entry name" value="FAT domain of focal adhesion kinase"/>
    <property type="match status" value="1"/>
</dbReference>
<dbReference type="FunFam" id="3.30.200.20:FF:000047">
    <property type="entry name" value="focal adhesion kinase 1 isoform X2"/>
    <property type="match status" value="1"/>
</dbReference>
<evidence type="ECO:0000256" key="7">
    <source>
        <dbReference type="ARBA" id="ARBA00022490"/>
    </source>
</evidence>
<dbReference type="Pfam" id="PF00373">
    <property type="entry name" value="FERM_M"/>
    <property type="match status" value="1"/>
</dbReference>
<evidence type="ECO:0000256" key="21">
    <source>
        <dbReference type="ARBA" id="ARBA00051245"/>
    </source>
</evidence>
<dbReference type="EC" id="2.7.10.2" evidence="4"/>
<sequence length="947" mass="107751">MATAYLDPNLNHAFLGGAKSRLSAGGSDRTVAGSVDRVLKVFHHFETNTEQNFWSSNIRYGDATDVRGIIQKILDIHKVRFTSCFGLRLSNSQFRDQVHWLHPEMGVSHVREKYEQARPTEEWRYELRIRYLPKSFVQQFSEDKPTLSYFYHQVKNDYMTEIGDQVDQDVALKLGCLEIRRFFKEMRGNALDKKSNYELLEKDVGLRRFFPKALLDSVKAKTLRKLIQQTFKQVANLNDEQCILKFLDILAPICRYDKECFKCALGSSWVIQVELAIGPEEGISYLTDKGSTPTHLANFNQVQSIQYSAMEEKDRKGMIQLNVAGAAEPLTVTTALLTTAENLADLIDGYCRLISMESHSFIVRVHKEGERFRFLALLNVFSPSVCPVTETDDYAEIVDEEDTYTMPSTRDYEIQRDRIELGRCIGEGQFGDVHQGVYNSPDKPALHVAIKTCKNCTSDSVREKFLQEALTMRQFDHPHIVKLIGVITENPVWIIMELCTLGELRSFLQVRKYSLDLATLILFAYQLSTALAYLESKRFVHRDIAARNVLVSSVDCVMLGDFGLSRYMEDSSYYKASKGKLPIKWMAPESINFRRFTSASDVWMFGVCMWEILMYGIKPFQGVKNNDVIGRIENGERLAMPPQCPPTLYSLMTKCWSYDPSKRPRFTELKTQLSTILEEEKLQEEERHRMEMRRQVNMSWDSGGSDEAPPKPSRPGYPSPRSSEGFFPSPQLNHFQKTESRNSRGSIDREDGTLQAPSGSQHIYQPIGKPEPVAPPKKPPRPGAPCHLANLGPVESYNEGVKLQPQEISPTPTANLDRSNDKVYENVTGLVKAVIEMSNRIQPAAPEEYVPMVKEVGLALRTLLATVDETLPVLPASTHREIEMAQKLLNSDLAELISKMKLAQQYVMTSLQKDYKKHMLMAAHALAVDAKNLLDVIDQSRLKMIRI</sequence>
<evidence type="ECO:0000256" key="12">
    <source>
        <dbReference type="ARBA" id="ARBA00022840"/>
    </source>
</evidence>
<keyword evidence="27" id="KW-1185">Reference proteome</keyword>
<keyword evidence="12 22" id="KW-0067">ATP-binding</keyword>
<evidence type="ECO:0000256" key="23">
    <source>
        <dbReference type="SAM" id="MobiDB-lite"/>
    </source>
</evidence>
<evidence type="ECO:0000256" key="9">
    <source>
        <dbReference type="ARBA" id="ARBA00022679"/>
    </source>
</evidence>
<feature type="domain" description="Protein kinase" evidence="24">
    <location>
        <begin position="419"/>
        <end position="677"/>
    </location>
</feature>
<dbReference type="InterPro" id="IPR000299">
    <property type="entry name" value="FERM_domain"/>
</dbReference>
<dbReference type="GO" id="GO:0007172">
    <property type="term" value="P:signal complex assembly"/>
    <property type="evidence" value="ECO:0007669"/>
    <property type="project" value="InterPro"/>
</dbReference>